<dbReference type="EMBL" id="JAJATZ010000003">
    <property type="protein sequence ID" value="MCB5199454.1"/>
    <property type="molecule type" value="Genomic_DNA"/>
</dbReference>
<evidence type="ECO:0000256" key="1">
    <source>
        <dbReference type="ARBA" id="ARBA00004141"/>
    </source>
</evidence>
<comment type="function">
    <text evidence="7">Part of the MsrPQ system that repairs oxidized periplasmic proteins containing methionine sulfoxide residues (Met-O), using respiratory chain electrons. Thus protects these proteins from oxidative-stress damage caused by reactive species of oxygen and chlorine generated by the host defense mechanisms. MsrPQ is essential for the maintenance of envelope integrity under bleach stress, rescuing a wide series of structurally unrelated periplasmic proteins from methionine oxidation. MsrQ provides electrons for reduction to the reductase catalytic subunit MsrP, using the quinone pool of the respiratory chain.</text>
</comment>
<gene>
    <name evidence="7" type="primary">msrQ</name>
    <name evidence="9" type="ORF">LGQ03_09385</name>
</gene>
<comment type="subunit">
    <text evidence="7">Heterodimer of a catalytic subunit (MsrP) and a heme-binding subunit (MsrQ).</text>
</comment>
<keyword evidence="7" id="KW-1003">Cell membrane</keyword>
<comment type="subcellular location">
    <subcellularLocation>
        <location evidence="7">Cell membrane</location>
        <topology evidence="7">Multi-pass membrane protein</topology>
    </subcellularLocation>
    <subcellularLocation>
        <location evidence="1">Membrane</location>
        <topology evidence="1">Multi-pass membrane protein</topology>
    </subcellularLocation>
</comment>
<reference evidence="9" key="1">
    <citation type="submission" date="2021-10" db="EMBL/GenBank/DDBJ databases">
        <title>Loktanella gaetbuli sp. nov., isolated from a tidal flat.</title>
        <authorList>
            <person name="Park S."/>
            <person name="Yoon J.-H."/>
        </authorList>
    </citation>
    <scope>NUCLEOTIDE SEQUENCE</scope>
    <source>
        <strain evidence="9">TSTF-M6</strain>
    </source>
</reference>
<proteinExistence type="inferred from homology"/>
<dbReference type="InterPro" id="IPR013130">
    <property type="entry name" value="Fe3_Rdtase_TM_dom"/>
</dbReference>
<dbReference type="Pfam" id="PF01794">
    <property type="entry name" value="Ferric_reduct"/>
    <property type="match status" value="1"/>
</dbReference>
<keyword evidence="4 7" id="KW-1133">Transmembrane helix</keyword>
<comment type="similarity">
    <text evidence="7">Belongs to the MsrQ family.</text>
</comment>
<keyword evidence="7" id="KW-0249">Electron transport</keyword>
<dbReference type="PANTHER" id="PTHR36964">
    <property type="entry name" value="PROTEIN-METHIONINE-SULFOXIDE REDUCTASE HEME-BINDING SUBUNIT MSRQ"/>
    <property type="match status" value="1"/>
</dbReference>
<keyword evidence="3 7" id="KW-0812">Transmembrane</keyword>
<evidence type="ECO:0000313" key="9">
    <source>
        <dbReference type="EMBL" id="MCB5199454.1"/>
    </source>
</evidence>
<keyword evidence="2 7" id="KW-0813">Transport</keyword>
<keyword evidence="7" id="KW-0479">Metal-binding</keyword>
<feature type="transmembrane region" description="Helical" evidence="7">
    <location>
        <begin position="52"/>
        <end position="72"/>
    </location>
</feature>
<keyword evidence="7" id="KW-0288">FMN</keyword>
<dbReference type="RefSeq" id="WP_226748180.1">
    <property type="nucleotide sequence ID" value="NZ_JAJATZ010000003.1"/>
</dbReference>
<evidence type="ECO:0000259" key="8">
    <source>
        <dbReference type="Pfam" id="PF01794"/>
    </source>
</evidence>
<evidence type="ECO:0000256" key="6">
    <source>
        <dbReference type="ARBA" id="ARBA00023136"/>
    </source>
</evidence>
<comment type="cofactor">
    <cofactor evidence="7">
        <name>FMN</name>
        <dbReference type="ChEBI" id="CHEBI:58210"/>
    </cofactor>
    <text evidence="7">Binds 1 FMN per subunit.</text>
</comment>
<dbReference type="PANTHER" id="PTHR36964:SF1">
    <property type="entry name" value="PROTEIN-METHIONINE-SULFOXIDE REDUCTASE HEME-BINDING SUBUNIT MSRQ"/>
    <property type="match status" value="1"/>
</dbReference>
<evidence type="ECO:0000256" key="5">
    <source>
        <dbReference type="ARBA" id="ARBA00023004"/>
    </source>
</evidence>
<protein>
    <recommendedName>
        <fullName evidence="7">Protein-methionine-sulfoxide reductase heme-binding subunit MsrQ</fullName>
    </recommendedName>
    <alternativeName>
        <fullName evidence="7">Flavocytochrome MsrQ</fullName>
    </alternativeName>
</protein>
<feature type="domain" description="Ferric oxidoreductase" evidence="8">
    <location>
        <begin position="54"/>
        <end position="164"/>
    </location>
</feature>
<feature type="transmembrane region" description="Helical" evidence="7">
    <location>
        <begin position="12"/>
        <end position="32"/>
    </location>
</feature>
<keyword evidence="10" id="KW-1185">Reference proteome</keyword>
<accession>A0ABS8BV35</accession>
<evidence type="ECO:0000256" key="4">
    <source>
        <dbReference type="ARBA" id="ARBA00022989"/>
    </source>
</evidence>
<evidence type="ECO:0000256" key="3">
    <source>
        <dbReference type="ARBA" id="ARBA00022692"/>
    </source>
</evidence>
<sequence>MTLPARINGWVRVVPAWPIYILAVVNLLWEFWLALNGLRQYAVEPINVLERQYGEIALIMLIAGLFITPIRNWTGVNLVKYRRAIGLSAFLFVLAHFLVFAVLDVQSVSRVVTEVIKRPYVTVGFAAFVLLIPLAVTSNNRSIRKLGPVRWRKLHMLTYPIVVLSGLHYIWLVKGWPIEPFAYMAVILALLFVRIKWTGIRDYLAKRDASASS</sequence>
<keyword evidence="5 7" id="KW-0408">Iron</keyword>
<evidence type="ECO:0000313" key="10">
    <source>
        <dbReference type="Proteomes" id="UP001138961"/>
    </source>
</evidence>
<dbReference type="Proteomes" id="UP001138961">
    <property type="component" value="Unassembled WGS sequence"/>
</dbReference>
<keyword evidence="7" id="KW-0349">Heme</keyword>
<feature type="transmembrane region" description="Helical" evidence="7">
    <location>
        <begin position="84"/>
        <end position="103"/>
    </location>
</feature>
<comment type="caution">
    <text evidence="9">The sequence shown here is derived from an EMBL/GenBank/DDBJ whole genome shotgun (WGS) entry which is preliminary data.</text>
</comment>
<organism evidence="9 10">
    <name type="scientific">Loktanella gaetbuli</name>
    <dbReference type="NCBI Taxonomy" id="2881335"/>
    <lineage>
        <taxon>Bacteria</taxon>
        <taxon>Pseudomonadati</taxon>
        <taxon>Pseudomonadota</taxon>
        <taxon>Alphaproteobacteria</taxon>
        <taxon>Rhodobacterales</taxon>
        <taxon>Roseobacteraceae</taxon>
        <taxon>Loktanella</taxon>
    </lineage>
</organism>
<keyword evidence="6 7" id="KW-0472">Membrane</keyword>
<dbReference type="InterPro" id="IPR022837">
    <property type="entry name" value="MsrQ-like"/>
</dbReference>
<feature type="transmembrane region" description="Helical" evidence="7">
    <location>
        <begin position="157"/>
        <end position="174"/>
    </location>
</feature>
<name>A0ABS8BV35_9RHOB</name>
<feature type="transmembrane region" description="Helical" evidence="7">
    <location>
        <begin position="115"/>
        <end position="136"/>
    </location>
</feature>
<feature type="transmembrane region" description="Helical" evidence="7">
    <location>
        <begin position="180"/>
        <end position="197"/>
    </location>
</feature>
<keyword evidence="7" id="KW-0285">Flavoprotein</keyword>
<evidence type="ECO:0000256" key="7">
    <source>
        <dbReference type="HAMAP-Rule" id="MF_01207"/>
    </source>
</evidence>
<evidence type="ECO:0000256" key="2">
    <source>
        <dbReference type="ARBA" id="ARBA00022448"/>
    </source>
</evidence>
<comment type="cofactor">
    <cofactor evidence="7">
        <name>heme b</name>
        <dbReference type="ChEBI" id="CHEBI:60344"/>
    </cofactor>
    <text evidence="7">Binds 1 heme b (iron(II)-protoporphyrin IX) group per subunit.</text>
</comment>
<dbReference type="HAMAP" id="MF_01207">
    <property type="entry name" value="MsrQ"/>
    <property type="match status" value="1"/>
</dbReference>